<keyword evidence="4 11" id="KW-0808">Transferase</keyword>
<name>A0A419DD81_9BACT</name>
<dbReference type="PANTHER" id="PTHR48090:SF1">
    <property type="entry name" value="PROPHAGE BACTOPRENOL GLUCOSYL TRANSFERASE HOMOLOG"/>
    <property type="match status" value="1"/>
</dbReference>
<accession>A0A419DD81</accession>
<comment type="subcellular location">
    <subcellularLocation>
        <location evidence="1">Cell membrane</location>
        <topology evidence="1">Multi-pass membrane protein</topology>
    </subcellularLocation>
</comment>
<dbReference type="FunFam" id="3.90.550.10:FF:000079">
    <property type="entry name" value="Probable glycosyl transferase"/>
    <property type="match status" value="1"/>
</dbReference>
<dbReference type="Proteomes" id="UP000285655">
    <property type="component" value="Unassembled WGS sequence"/>
</dbReference>
<sequence length="305" mass="34439">MKVSVVIPAYNEAGNIKLIADQIARQLIGTDSYELIFVDDGSADSTLTEIKRLAANNNSVKFISFSRNFGHQRALKAGLDHASGDCVISMDADLQHPPELINKLIAKWKEGYDVVYTVRKDLKNTRLFKRTTSMFFYKLINRISDVDIPLGAADFRLLDKKVVDELRGFKENSLFIRGLVSWLGYKQTGIEYITNDRHSGSTKYTLMKMIAFAVHGITSFSIIPLRISILVGFIVSMFAFLYTTYALLTKFYFKTAIAGWTSILISVLFLGGIQLIFLGVIGEYLGKMFVESKNRPHYVIKEKNL</sequence>
<comment type="caution">
    <text evidence="11">The sequence shown here is derived from an EMBL/GenBank/DDBJ whole genome shotgun (WGS) entry which is preliminary data.</text>
</comment>
<gene>
    <name evidence="11" type="ORF">C4544_03855</name>
</gene>
<evidence type="ECO:0000256" key="5">
    <source>
        <dbReference type="ARBA" id="ARBA00022692"/>
    </source>
</evidence>
<evidence type="ECO:0000256" key="1">
    <source>
        <dbReference type="ARBA" id="ARBA00004651"/>
    </source>
</evidence>
<protein>
    <submittedName>
        <fullName evidence="11">Glycosyltransferase</fullName>
    </submittedName>
</protein>
<keyword evidence="7 9" id="KW-0472">Membrane</keyword>
<evidence type="ECO:0000256" key="8">
    <source>
        <dbReference type="ARBA" id="ARBA00038152"/>
    </source>
</evidence>
<feature type="transmembrane region" description="Helical" evidence="9">
    <location>
        <begin position="260"/>
        <end position="281"/>
    </location>
</feature>
<evidence type="ECO:0000256" key="9">
    <source>
        <dbReference type="SAM" id="Phobius"/>
    </source>
</evidence>
<evidence type="ECO:0000259" key="10">
    <source>
        <dbReference type="Pfam" id="PF00535"/>
    </source>
</evidence>
<keyword evidence="2" id="KW-1003">Cell membrane</keyword>
<dbReference type="SUPFAM" id="SSF53448">
    <property type="entry name" value="Nucleotide-diphospho-sugar transferases"/>
    <property type="match status" value="1"/>
</dbReference>
<reference evidence="11 12" key="1">
    <citation type="journal article" date="2017" name="ISME J.">
        <title>Energy and carbon metabolisms in a deep terrestrial subsurface fluid microbial community.</title>
        <authorList>
            <person name="Momper L."/>
            <person name="Jungbluth S.P."/>
            <person name="Lee M.D."/>
            <person name="Amend J.P."/>
        </authorList>
    </citation>
    <scope>NUCLEOTIDE SEQUENCE [LARGE SCALE GENOMIC DNA]</scope>
    <source>
        <strain evidence="11">SURF_29</strain>
    </source>
</reference>
<dbReference type="InterPro" id="IPR001173">
    <property type="entry name" value="Glyco_trans_2-like"/>
</dbReference>
<dbReference type="Pfam" id="PF00535">
    <property type="entry name" value="Glycos_transf_2"/>
    <property type="match status" value="1"/>
</dbReference>
<evidence type="ECO:0000256" key="3">
    <source>
        <dbReference type="ARBA" id="ARBA00022676"/>
    </source>
</evidence>
<proteinExistence type="inferred from homology"/>
<dbReference type="Gene3D" id="3.90.550.10">
    <property type="entry name" value="Spore Coat Polysaccharide Biosynthesis Protein SpsA, Chain A"/>
    <property type="match status" value="1"/>
</dbReference>
<evidence type="ECO:0000256" key="7">
    <source>
        <dbReference type="ARBA" id="ARBA00023136"/>
    </source>
</evidence>
<feature type="transmembrane region" description="Helical" evidence="9">
    <location>
        <begin position="229"/>
        <end position="248"/>
    </location>
</feature>
<evidence type="ECO:0000313" key="12">
    <source>
        <dbReference type="Proteomes" id="UP000285655"/>
    </source>
</evidence>
<organism evidence="11 12">
    <name type="scientific">candidate division WS5 bacterium</name>
    <dbReference type="NCBI Taxonomy" id="2093353"/>
    <lineage>
        <taxon>Bacteria</taxon>
        <taxon>candidate division WS5</taxon>
    </lineage>
</organism>
<keyword evidence="5 9" id="KW-0812">Transmembrane</keyword>
<evidence type="ECO:0000256" key="2">
    <source>
        <dbReference type="ARBA" id="ARBA00022475"/>
    </source>
</evidence>
<dbReference type="AlphaFoldDB" id="A0A419DD81"/>
<feature type="domain" description="Glycosyltransferase 2-like" evidence="10">
    <location>
        <begin position="4"/>
        <end position="166"/>
    </location>
</feature>
<keyword evidence="3" id="KW-0328">Glycosyltransferase</keyword>
<dbReference type="PANTHER" id="PTHR48090">
    <property type="entry name" value="UNDECAPRENYL-PHOSPHATE 4-DEOXY-4-FORMAMIDO-L-ARABINOSE TRANSFERASE-RELATED"/>
    <property type="match status" value="1"/>
</dbReference>
<dbReference type="CDD" id="cd04187">
    <property type="entry name" value="DPM1_like_bac"/>
    <property type="match status" value="1"/>
</dbReference>
<dbReference type="InterPro" id="IPR050256">
    <property type="entry name" value="Glycosyltransferase_2"/>
</dbReference>
<keyword evidence="6 9" id="KW-1133">Transmembrane helix</keyword>
<evidence type="ECO:0000256" key="4">
    <source>
        <dbReference type="ARBA" id="ARBA00022679"/>
    </source>
</evidence>
<dbReference type="GO" id="GO:0016757">
    <property type="term" value="F:glycosyltransferase activity"/>
    <property type="evidence" value="ECO:0007669"/>
    <property type="project" value="UniProtKB-KW"/>
</dbReference>
<dbReference type="EMBL" id="QZJW01000032">
    <property type="protein sequence ID" value="RJO61045.1"/>
    <property type="molecule type" value="Genomic_DNA"/>
</dbReference>
<dbReference type="GO" id="GO:0005886">
    <property type="term" value="C:plasma membrane"/>
    <property type="evidence" value="ECO:0007669"/>
    <property type="project" value="UniProtKB-SubCell"/>
</dbReference>
<evidence type="ECO:0000256" key="6">
    <source>
        <dbReference type="ARBA" id="ARBA00022989"/>
    </source>
</evidence>
<dbReference type="InterPro" id="IPR029044">
    <property type="entry name" value="Nucleotide-diphossugar_trans"/>
</dbReference>
<evidence type="ECO:0000313" key="11">
    <source>
        <dbReference type="EMBL" id="RJO61045.1"/>
    </source>
</evidence>
<comment type="similarity">
    <text evidence="8">Belongs to the glycosyltransferase 2 family. GtrB subfamily.</text>
</comment>